<evidence type="ECO:0000313" key="2">
    <source>
        <dbReference type="Proteomes" id="UP001443914"/>
    </source>
</evidence>
<proteinExistence type="predicted"/>
<dbReference type="EMBL" id="JBDFQZ010000014">
    <property type="protein sequence ID" value="KAK9665022.1"/>
    <property type="molecule type" value="Genomic_DNA"/>
</dbReference>
<dbReference type="PANTHER" id="PTHR36772">
    <property type="entry name" value="SERINE/THREONINE-KINASE"/>
    <property type="match status" value="1"/>
</dbReference>
<evidence type="ECO:0000313" key="1">
    <source>
        <dbReference type="EMBL" id="KAK9665022.1"/>
    </source>
</evidence>
<comment type="caution">
    <text evidence="1">The sequence shown here is derived from an EMBL/GenBank/DDBJ whole genome shotgun (WGS) entry which is preliminary data.</text>
</comment>
<dbReference type="Proteomes" id="UP001443914">
    <property type="component" value="Unassembled WGS sequence"/>
</dbReference>
<reference evidence="1" key="1">
    <citation type="submission" date="2024-03" db="EMBL/GenBank/DDBJ databases">
        <title>WGS assembly of Saponaria officinalis var. Norfolk2.</title>
        <authorList>
            <person name="Jenkins J."/>
            <person name="Shu S."/>
            <person name="Grimwood J."/>
            <person name="Barry K."/>
            <person name="Goodstein D."/>
            <person name="Schmutz J."/>
            <person name="Leebens-Mack J."/>
            <person name="Osbourn A."/>
        </authorList>
    </citation>
    <scope>NUCLEOTIDE SEQUENCE [LARGE SCALE GENOMIC DNA]</scope>
    <source>
        <strain evidence="1">JIC</strain>
    </source>
</reference>
<keyword evidence="2" id="KW-1185">Reference proteome</keyword>
<organism evidence="1 2">
    <name type="scientific">Saponaria officinalis</name>
    <name type="common">Common soapwort</name>
    <name type="synonym">Lychnis saponaria</name>
    <dbReference type="NCBI Taxonomy" id="3572"/>
    <lineage>
        <taxon>Eukaryota</taxon>
        <taxon>Viridiplantae</taxon>
        <taxon>Streptophyta</taxon>
        <taxon>Embryophyta</taxon>
        <taxon>Tracheophyta</taxon>
        <taxon>Spermatophyta</taxon>
        <taxon>Magnoliopsida</taxon>
        <taxon>eudicotyledons</taxon>
        <taxon>Gunneridae</taxon>
        <taxon>Pentapetalae</taxon>
        <taxon>Caryophyllales</taxon>
        <taxon>Caryophyllaceae</taxon>
        <taxon>Caryophylleae</taxon>
        <taxon>Saponaria</taxon>
    </lineage>
</organism>
<name>A0AAW1GM93_SAPOF</name>
<accession>A0AAW1GM93</accession>
<sequence length="187" mass="22045">MQDSNASKSRKPWYRRAMEKSKLWKILFKSSQTNPKTTLWKTIKTKEVITTSNNHTKQKLKKSTSLKVATSFTRVCLCAPISSYNEVFNVDVPPRRSYSYPRTKSFTPSRPVIAHEMRVHSARHSMDGRRIFRGKSLTDNVLMRRFVVEEEAMMQVRRRNQMEIIRRRTLIRRRKLGPSPLSRMVNS</sequence>
<protein>
    <submittedName>
        <fullName evidence="1">Uncharacterized protein</fullName>
    </submittedName>
</protein>
<dbReference type="AlphaFoldDB" id="A0AAW1GM93"/>
<gene>
    <name evidence="1" type="ORF">RND81_14G084900</name>
</gene>
<dbReference type="PANTHER" id="PTHR36772:SF1">
    <property type="entry name" value="SERINE_THREONINE-KINASE"/>
    <property type="match status" value="1"/>
</dbReference>